<keyword evidence="4 5" id="KW-0173">Coenzyme A biosynthesis</keyword>
<comment type="subcellular location">
    <subcellularLocation>
        <location evidence="5">Cytoplasm</location>
    </subcellularLocation>
</comment>
<comment type="function">
    <text evidence="5">Catalyzes the phosphorylation of the 3'-hydroxyl group of dephosphocoenzyme A to form coenzyme A.</text>
</comment>
<dbReference type="GO" id="GO:0004140">
    <property type="term" value="F:dephospho-CoA kinase activity"/>
    <property type="evidence" value="ECO:0007669"/>
    <property type="project" value="UniProtKB-EC"/>
</dbReference>
<name>A0ABW5A5G4_9RHOB</name>
<dbReference type="EMBL" id="JBHUIX010000003">
    <property type="protein sequence ID" value="MFD2173076.1"/>
    <property type="molecule type" value="Genomic_DNA"/>
</dbReference>
<reference evidence="8" key="1">
    <citation type="journal article" date="2019" name="Int. J. Syst. Evol. Microbiol.">
        <title>The Global Catalogue of Microorganisms (GCM) 10K type strain sequencing project: providing services to taxonomists for standard genome sequencing and annotation.</title>
        <authorList>
            <consortium name="The Broad Institute Genomics Platform"/>
            <consortium name="The Broad Institute Genome Sequencing Center for Infectious Disease"/>
            <person name="Wu L."/>
            <person name="Ma J."/>
        </authorList>
    </citation>
    <scope>NUCLEOTIDE SEQUENCE [LARGE SCALE GENOMIC DNA]</scope>
    <source>
        <strain evidence="8">CCUG 55131</strain>
    </source>
</reference>
<organism evidence="7 8">
    <name type="scientific">Rhodobacter lacus</name>
    <dbReference type="NCBI Taxonomy" id="1641972"/>
    <lineage>
        <taxon>Bacteria</taxon>
        <taxon>Pseudomonadati</taxon>
        <taxon>Pseudomonadota</taxon>
        <taxon>Alphaproteobacteria</taxon>
        <taxon>Rhodobacterales</taxon>
        <taxon>Rhodobacter group</taxon>
        <taxon>Rhodobacter</taxon>
    </lineage>
</organism>
<dbReference type="PANTHER" id="PTHR10695">
    <property type="entry name" value="DEPHOSPHO-COA KINASE-RELATED"/>
    <property type="match status" value="1"/>
</dbReference>
<proteinExistence type="inferred from homology"/>
<comment type="similarity">
    <text evidence="1 5">Belongs to the CoaE family.</text>
</comment>
<dbReference type="HAMAP" id="MF_00376">
    <property type="entry name" value="Dephospho_CoA_kinase"/>
    <property type="match status" value="1"/>
</dbReference>
<protein>
    <recommendedName>
        <fullName evidence="5 6">Dephospho-CoA kinase</fullName>
        <ecNumber evidence="5 6">2.7.1.24</ecNumber>
    </recommendedName>
    <alternativeName>
        <fullName evidence="5">Dephosphocoenzyme A kinase</fullName>
    </alternativeName>
</protein>
<dbReference type="Pfam" id="PF01121">
    <property type="entry name" value="CoaE"/>
    <property type="match status" value="1"/>
</dbReference>
<dbReference type="CDD" id="cd02022">
    <property type="entry name" value="DPCK"/>
    <property type="match status" value="1"/>
</dbReference>
<keyword evidence="3 5" id="KW-0067">ATP-binding</keyword>
<sequence length="202" mass="21721">MNRPFRLGLTGSIGMGKSTTARLFAEAGVPVWDADAAVHALYAQGGAAVAPVAAAFPGVAQAGRVDRARLKTLISEDKQALSRLESIVHPLVREARRAFLAAHEMAEIVLLDIPLLYETGAEKDCDAVLVVTAAPDVQRARLLDRGQMSAAELDLILARQMPDAEKRARADYLIETLSLDQTRAAVRDLLQRIGQNIGAHHA</sequence>
<keyword evidence="5 7" id="KW-0808">Transferase</keyword>
<gene>
    <name evidence="5 7" type="primary">coaE</name>
    <name evidence="7" type="ORF">ACFSM0_03110</name>
</gene>
<dbReference type="PANTHER" id="PTHR10695:SF46">
    <property type="entry name" value="BIFUNCTIONAL COENZYME A SYNTHASE-RELATED"/>
    <property type="match status" value="1"/>
</dbReference>
<keyword evidence="5" id="KW-0963">Cytoplasm</keyword>
<dbReference type="Gene3D" id="3.40.50.300">
    <property type="entry name" value="P-loop containing nucleotide triphosphate hydrolases"/>
    <property type="match status" value="1"/>
</dbReference>
<dbReference type="InterPro" id="IPR027417">
    <property type="entry name" value="P-loop_NTPase"/>
</dbReference>
<dbReference type="PROSITE" id="PS51219">
    <property type="entry name" value="DPCK"/>
    <property type="match status" value="1"/>
</dbReference>
<keyword evidence="5 7" id="KW-0418">Kinase</keyword>
<evidence type="ECO:0000256" key="5">
    <source>
        <dbReference type="HAMAP-Rule" id="MF_00376"/>
    </source>
</evidence>
<evidence type="ECO:0000313" key="8">
    <source>
        <dbReference type="Proteomes" id="UP001597413"/>
    </source>
</evidence>
<evidence type="ECO:0000256" key="6">
    <source>
        <dbReference type="NCBIfam" id="TIGR00152"/>
    </source>
</evidence>
<dbReference type="RefSeq" id="WP_377386986.1">
    <property type="nucleotide sequence ID" value="NZ_JBHUIX010000003.1"/>
</dbReference>
<evidence type="ECO:0000313" key="7">
    <source>
        <dbReference type="EMBL" id="MFD2173076.1"/>
    </source>
</evidence>
<dbReference type="InterPro" id="IPR001977">
    <property type="entry name" value="Depp_CoAkinase"/>
</dbReference>
<evidence type="ECO:0000256" key="3">
    <source>
        <dbReference type="ARBA" id="ARBA00022840"/>
    </source>
</evidence>
<evidence type="ECO:0000256" key="4">
    <source>
        <dbReference type="ARBA" id="ARBA00022993"/>
    </source>
</evidence>
<feature type="binding site" evidence="5">
    <location>
        <begin position="14"/>
        <end position="19"/>
    </location>
    <ligand>
        <name>ATP</name>
        <dbReference type="ChEBI" id="CHEBI:30616"/>
    </ligand>
</feature>
<dbReference type="EC" id="2.7.1.24" evidence="5 6"/>
<keyword evidence="2 5" id="KW-0547">Nucleotide-binding</keyword>
<accession>A0ABW5A5G4</accession>
<comment type="catalytic activity">
    <reaction evidence="5">
        <text>3'-dephospho-CoA + ATP = ADP + CoA + H(+)</text>
        <dbReference type="Rhea" id="RHEA:18245"/>
        <dbReference type="ChEBI" id="CHEBI:15378"/>
        <dbReference type="ChEBI" id="CHEBI:30616"/>
        <dbReference type="ChEBI" id="CHEBI:57287"/>
        <dbReference type="ChEBI" id="CHEBI:57328"/>
        <dbReference type="ChEBI" id="CHEBI:456216"/>
        <dbReference type="EC" id="2.7.1.24"/>
    </reaction>
</comment>
<dbReference type="Proteomes" id="UP001597413">
    <property type="component" value="Unassembled WGS sequence"/>
</dbReference>
<dbReference type="NCBIfam" id="TIGR00152">
    <property type="entry name" value="dephospho-CoA kinase"/>
    <property type="match status" value="1"/>
</dbReference>
<evidence type="ECO:0000256" key="1">
    <source>
        <dbReference type="ARBA" id="ARBA00009018"/>
    </source>
</evidence>
<evidence type="ECO:0000256" key="2">
    <source>
        <dbReference type="ARBA" id="ARBA00022741"/>
    </source>
</evidence>
<dbReference type="SUPFAM" id="SSF52540">
    <property type="entry name" value="P-loop containing nucleoside triphosphate hydrolases"/>
    <property type="match status" value="1"/>
</dbReference>
<comment type="caution">
    <text evidence="7">The sequence shown here is derived from an EMBL/GenBank/DDBJ whole genome shotgun (WGS) entry which is preliminary data.</text>
</comment>
<keyword evidence="8" id="KW-1185">Reference proteome</keyword>
<comment type="pathway">
    <text evidence="5">Cofactor biosynthesis; coenzyme A biosynthesis; CoA from (R)-pantothenate: step 5/5.</text>
</comment>